<proteinExistence type="predicted"/>
<sequence length="115" mass="13660">HRVKTQPAEIRNFHLQTNLFFLCGVQQTEHKTKQKREFMIIIYGHFPLQSLQYRSLESRTDRQNDGTNTQQLKWRLMWALLPQSLHQPNKPLVPVVTGPQRKKNTTCIFSLLFIM</sequence>
<protein>
    <submittedName>
        <fullName evidence="1">Uncharacterized protein</fullName>
    </submittedName>
</protein>
<reference evidence="1" key="3">
    <citation type="submission" date="2025-08" db="UniProtKB">
        <authorList>
            <consortium name="Ensembl"/>
        </authorList>
    </citation>
    <scope>IDENTIFICATION</scope>
    <source>
        <strain evidence="1">HNI</strain>
    </source>
</reference>
<reference evidence="1" key="4">
    <citation type="submission" date="2025-09" db="UniProtKB">
        <authorList>
            <consortium name="Ensembl"/>
        </authorList>
    </citation>
    <scope>IDENTIFICATION</scope>
    <source>
        <strain evidence="1">HNI</strain>
    </source>
</reference>
<dbReference type="Ensembl" id="ENSORLT00020025447.1">
    <property type="protein sequence ID" value="ENSORLP00020017028.1"/>
    <property type="gene ID" value="ENSORLG00020018061.1"/>
</dbReference>
<dbReference type="AlphaFoldDB" id="A0A3P9L8J7"/>
<reference key="1">
    <citation type="journal article" date="2007" name="Nature">
        <title>The medaka draft genome and insights into vertebrate genome evolution.</title>
        <authorList>
            <person name="Kasahara M."/>
            <person name="Naruse K."/>
            <person name="Sasaki S."/>
            <person name="Nakatani Y."/>
            <person name="Qu W."/>
            <person name="Ahsan B."/>
            <person name="Yamada T."/>
            <person name="Nagayasu Y."/>
            <person name="Doi K."/>
            <person name="Kasai Y."/>
            <person name="Jindo T."/>
            <person name="Kobayashi D."/>
            <person name="Shimada A."/>
            <person name="Toyoda A."/>
            <person name="Kuroki Y."/>
            <person name="Fujiyama A."/>
            <person name="Sasaki T."/>
            <person name="Shimizu A."/>
            <person name="Asakawa S."/>
            <person name="Shimizu N."/>
            <person name="Hashimoto S."/>
            <person name="Yang J."/>
            <person name="Lee Y."/>
            <person name="Matsushima K."/>
            <person name="Sugano S."/>
            <person name="Sakaizumi M."/>
            <person name="Narita T."/>
            <person name="Ohishi K."/>
            <person name="Haga S."/>
            <person name="Ohta F."/>
            <person name="Nomoto H."/>
            <person name="Nogata K."/>
            <person name="Morishita T."/>
            <person name="Endo T."/>
            <person name="Shin-I T."/>
            <person name="Takeda H."/>
            <person name="Morishita S."/>
            <person name="Kohara Y."/>
        </authorList>
    </citation>
    <scope>NUCLEOTIDE SEQUENCE [LARGE SCALE GENOMIC DNA]</scope>
    <source>
        <strain>Hd-rR</strain>
    </source>
</reference>
<organism evidence="1 2">
    <name type="scientific">Oryzias latipes</name>
    <name type="common">Japanese rice fish</name>
    <name type="synonym">Japanese killifish</name>
    <dbReference type="NCBI Taxonomy" id="8090"/>
    <lineage>
        <taxon>Eukaryota</taxon>
        <taxon>Metazoa</taxon>
        <taxon>Chordata</taxon>
        <taxon>Craniata</taxon>
        <taxon>Vertebrata</taxon>
        <taxon>Euteleostomi</taxon>
        <taxon>Actinopterygii</taxon>
        <taxon>Neopterygii</taxon>
        <taxon>Teleostei</taxon>
        <taxon>Neoteleostei</taxon>
        <taxon>Acanthomorphata</taxon>
        <taxon>Ovalentaria</taxon>
        <taxon>Atherinomorphae</taxon>
        <taxon>Beloniformes</taxon>
        <taxon>Adrianichthyidae</taxon>
        <taxon>Oryziinae</taxon>
        <taxon>Oryzias</taxon>
    </lineage>
</organism>
<evidence type="ECO:0000313" key="2">
    <source>
        <dbReference type="Proteomes" id="UP000265180"/>
    </source>
</evidence>
<accession>A0A3P9L8J7</accession>
<evidence type="ECO:0000313" key="1">
    <source>
        <dbReference type="Ensembl" id="ENSORLP00020017028.1"/>
    </source>
</evidence>
<reference evidence="1 2" key="2">
    <citation type="submission" date="2017-04" db="EMBL/GenBank/DDBJ databases">
        <title>CpG methylation of centromeres and impact of large insertions on vertebrate speciation.</title>
        <authorList>
            <person name="Ichikawa K."/>
            <person name="Yoshimura J."/>
            <person name="Morishita S."/>
        </authorList>
    </citation>
    <scope>NUCLEOTIDE SEQUENCE</scope>
    <source>
        <strain evidence="1 2">HNI</strain>
    </source>
</reference>
<name>A0A3P9L8J7_ORYLA</name>
<dbReference type="Proteomes" id="UP000265180">
    <property type="component" value="Chromosome 15"/>
</dbReference>